<dbReference type="RefSeq" id="WP_106346046.1">
    <property type="nucleotide sequence ID" value="NZ_PVNE01000024.1"/>
</dbReference>
<keyword evidence="2" id="KW-1185">Reference proteome</keyword>
<dbReference type="AlphaFoldDB" id="A0A2T0LC18"/>
<evidence type="ECO:0000313" key="1">
    <source>
        <dbReference type="EMBL" id="PRX39494.1"/>
    </source>
</evidence>
<proteinExistence type="predicted"/>
<accession>A0A2T0LC18</accession>
<organism evidence="1 2">
    <name type="scientific">Planifilum fimeticola</name>
    <dbReference type="NCBI Taxonomy" id="201975"/>
    <lineage>
        <taxon>Bacteria</taxon>
        <taxon>Bacillati</taxon>
        <taxon>Bacillota</taxon>
        <taxon>Bacilli</taxon>
        <taxon>Bacillales</taxon>
        <taxon>Thermoactinomycetaceae</taxon>
        <taxon>Planifilum</taxon>
    </lineage>
</organism>
<dbReference type="Proteomes" id="UP000237797">
    <property type="component" value="Unassembled WGS sequence"/>
</dbReference>
<dbReference type="EMBL" id="PVNE01000024">
    <property type="protein sequence ID" value="PRX39494.1"/>
    <property type="molecule type" value="Genomic_DNA"/>
</dbReference>
<gene>
    <name evidence="1" type="ORF">CLV97_12432</name>
</gene>
<evidence type="ECO:0000313" key="2">
    <source>
        <dbReference type="Proteomes" id="UP000237797"/>
    </source>
</evidence>
<sequence length="84" mass="10090">METTEKWIVCYEQYDDDLEKWFKRMVVFDASESVLNFVSSFRWGEKVLCRIMLIGFDGFTRYFKVEWDGSLVLNVLNEEVEVDD</sequence>
<protein>
    <submittedName>
        <fullName evidence="1">Uncharacterized protein</fullName>
    </submittedName>
</protein>
<name>A0A2T0LC18_9BACL</name>
<comment type="caution">
    <text evidence="1">The sequence shown here is derived from an EMBL/GenBank/DDBJ whole genome shotgun (WGS) entry which is preliminary data.</text>
</comment>
<reference evidence="1 2" key="1">
    <citation type="submission" date="2018-03" db="EMBL/GenBank/DDBJ databases">
        <title>Genomic Encyclopedia of Archaeal and Bacterial Type Strains, Phase II (KMG-II): from individual species to whole genera.</title>
        <authorList>
            <person name="Goeker M."/>
        </authorList>
    </citation>
    <scope>NUCLEOTIDE SEQUENCE [LARGE SCALE GENOMIC DNA]</scope>
    <source>
        <strain evidence="1 2">DSM 44946</strain>
    </source>
</reference>